<reference evidence="1 2" key="1">
    <citation type="submission" date="2020-04" db="EMBL/GenBank/DDBJ databases">
        <authorList>
            <person name="De Canck E."/>
        </authorList>
    </citation>
    <scope>NUCLEOTIDE SEQUENCE [LARGE SCALE GENOMIC DNA]</scope>
    <source>
        <strain evidence="1 2">LMG 28138</strain>
    </source>
</reference>
<dbReference type="SUPFAM" id="SSF100950">
    <property type="entry name" value="NagB/RpiA/CoA transferase-like"/>
    <property type="match status" value="1"/>
</dbReference>
<dbReference type="GO" id="GO:0005737">
    <property type="term" value="C:cytoplasm"/>
    <property type="evidence" value="ECO:0007669"/>
    <property type="project" value="TreeGrafter"/>
</dbReference>
<dbReference type="EMBL" id="CADIKM010000001">
    <property type="protein sequence ID" value="CAB3777155.1"/>
    <property type="molecule type" value="Genomic_DNA"/>
</dbReference>
<dbReference type="RefSeq" id="WP_175102844.1">
    <property type="nucleotide sequence ID" value="NZ_CADIKM010000001.1"/>
</dbReference>
<dbReference type="Pfam" id="PF01812">
    <property type="entry name" value="5-FTHF_cyc-lig"/>
    <property type="match status" value="1"/>
</dbReference>
<sequence>MSTLRLARHKIWPSLREVAVPDSRFHMRFAEMIPDFAGSEKACERIAALPAWRPNGYAFVTPDNSLMPVRRRMLEDGITLVVATFDMARGFVLLDPATIPPGHARYASWLDGLEHFGQPVSLEALAQRGRFDLMVTGASAVTTRGVRFGKGHGFFDLEWGMFSDLGVVVESTPVMTVVHDVQVVEDALFPSSTDIIVDLIATPTRTIEVKRALPRPRGIFWDVLEPELIDAIPPLQELRRDRGLA</sequence>
<dbReference type="AlphaFoldDB" id="A0A6S7ATB9"/>
<organism evidence="1 2">
    <name type="scientific">Pararobbsia alpina</name>
    <dbReference type="NCBI Taxonomy" id="621374"/>
    <lineage>
        <taxon>Bacteria</taxon>
        <taxon>Pseudomonadati</taxon>
        <taxon>Pseudomonadota</taxon>
        <taxon>Betaproteobacteria</taxon>
        <taxon>Burkholderiales</taxon>
        <taxon>Burkholderiaceae</taxon>
        <taxon>Pararobbsia</taxon>
    </lineage>
</organism>
<evidence type="ECO:0000313" key="1">
    <source>
        <dbReference type="EMBL" id="CAB3777155.1"/>
    </source>
</evidence>
<evidence type="ECO:0000313" key="2">
    <source>
        <dbReference type="Proteomes" id="UP000494115"/>
    </source>
</evidence>
<dbReference type="PANTHER" id="PTHR13017">
    <property type="entry name" value="5-FORMYLTETRAHYDROFOLATE CYCLO-LIGASE-RELATED"/>
    <property type="match status" value="1"/>
</dbReference>
<dbReference type="InterPro" id="IPR037171">
    <property type="entry name" value="NagB/RpiA_transferase-like"/>
</dbReference>
<protein>
    <recommendedName>
        <fullName evidence="3">5-formyltetrahydrofolate cyclo-ligase</fullName>
    </recommendedName>
</protein>
<keyword evidence="2" id="KW-1185">Reference proteome</keyword>
<evidence type="ECO:0008006" key="3">
    <source>
        <dbReference type="Google" id="ProtNLM"/>
    </source>
</evidence>
<proteinExistence type="predicted"/>
<dbReference type="InterPro" id="IPR024185">
    <property type="entry name" value="FTHF_cligase-like_sf"/>
</dbReference>
<dbReference type="Proteomes" id="UP000494115">
    <property type="component" value="Unassembled WGS sequence"/>
</dbReference>
<dbReference type="PANTHER" id="PTHR13017:SF0">
    <property type="entry name" value="METHENYLTETRAHYDROFOLATE SYNTHASE DOMAIN-CONTAINING PROTEIN"/>
    <property type="match status" value="1"/>
</dbReference>
<accession>A0A6S7ATB9</accession>
<dbReference type="Gene3D" id="3.40.50.10420">
    <property type="entry name" value="NagB/RpiA/CoA transferase-like"/>
    <property type="match status" value="1"/>
</dbReference>
<dbReference type="InterPro" id="IPR002698">
    <property type="entry name" value="FTHF_cligase"/>
</dbReference>
<gene>
    <name evidence="1" type="ORF">LMG28138_00305</name>
</gene>
<name>A0A6S7ATB9_9BURK</name>